<evidence type="ECO:0000313" key="8">
    <source>
        <dbReference type="Proteomes" id="UP000050794"/>
    </source>
</evidence>
<keyword evidence="4" id="KW-0413">Isomerase</keyword>
<dbReference type="InterPro" id="IPR029000">
    <property type="entry name" value="Cyclophilin-like_dom_sf"/>
</dbReference>
<evidence type="ECO:0000313" key="7">
    <source>
        <dbReference type="EMBL" id="VDM43136.1"/>
    </source>
</evidence>
<evidence type="ECO:0000256" key="4">
    <source>
        <dbReference type="ARBA" id="ARBA00023235"/>
    </source>
</evidence>
<dbReference type="GO" id="GO:0003755">
    <property type="term" value="F:peptidyl-prolyl cis-trans isomerase activity"/>
    <property type="evidence" value="ECO:0007669"/>
    <property type="project" value="UniProtKB-KW"/>
</dbReference>
<keyword evidence="3" id="KW-0697">Rotamase</keyword>
<dbReference type="Gene3D" id="3.30.460.10">
    <property type="entry name" value="Beta Polymerase, domain 2"/>
    <property type="match status" value="1"/>
</dbReference>
<dbReference type="SUPFAM" id="SSF50891">
    <property type="entry name" value="Cyclophilin-like"/>
    <property type="match status" value="1"/>
</dbReference>
<accession>A0A183UTJ5</accession>
<evidence type="ECO:0000256" key="5">
    <source>
        <dbReference type="ARBA" id="ARBA00038286"/>
    </source>
</evidence>
<dbReference type="InterPro" id="IPR044666">
    <property type="entry name" value="Cyclophilin_A-like"/>
</dbReference>
<evidence type="ECO:0000259" key="6">
    <source>
        <dbReference type="PROSITE" id="PS50072"/>
    </source>
</evidence>
<dbReference type="Proteomes" id="UP000050794">
    <property type="component" value="Unassembled WGS sequence"/>
</dbReference>
<dbReference type="EC" id="5.2.1.8" evidence="2"/>
<evidence type="ECO:0000313" key="9">
    <source>
        <dbReference type="WBParaSite" id="TCNE_0001181501-mRNA-1"/>
    </source>
</evidence>
<dbReference type="InterPro" id="IPR043519">
    <property type="entry name" value="NT_sf"/>
</dbReference>
<dbReference type="GO" id="GO:0006457">
    <property type="term" value="P:protein folding"/>
    <property type="evidence" value="ECO:0007669"/>
    <property type="project" value="InterPro"/>
</dbReference>
<organism evidence="8 9">
    <name type="scientific">Toxocara canis</name>
    <name type="common">Canine roundworm</name>
    <dbReference type="NCBI Taxonomy" id="6265"/>
    <lineage>
        <taxon>Eukaryota</taxon>
        <taxon>Metazoa</taxon>
        <taxon>Ecdysozoa</taxon>
        <taxon>Nematoda</taxon>
        <taxon>Chromadorea</taxon>
        <taxon>Rhabditida</taxon>
        <taxon>Spirurina</taxon>
        <taxon>Ascaridomorpha</taxon>
        <taxon>Ascaridoidea</taxon>
        <taxon>Toxocaridae</taxon>
        <taxon>Toxocara</taxon>
    </lineage>
</organism>
<name>A0A183UTJ5_TOXCA</name>
<dbReference type="PROSITE" id="PS00170">
    <property type="entry name" value="CSA_PPIASE_1"/>
    <property type="match status" value="1"/>
</dbReference>
<dbReference type="PRINTS" id="PR00153">
    <property type="entry name" value="CSAPPISMRASE"/>
</dbReference>
<dbReference type="PANTHER" id="PTHR45625:SF2">
    <property type="entry name" value="PEPTIDYL-PROLYL CIS-TRANS ISOMERASE-LIKE 3"/>
    <property type="match status" value="1"/>
</dbReference>
<dbReference type="GO" id="GO:0071013">
    <property type="term" value="C:catalytic step 2 spliceosome"/>
    <property type="evidence" value="ECO:0007669"/>
    <property type="project" value="TreeGrafter"/>
</dbReference>
<proteinExistence type="inferred from homology"/>
<evidence type="ECO:0000256" key="2">
    <source>
        <dbReference type="ARBA" id="ARBA00013194"/>
    </source>
</evidence>
<dbReference type="SUPFAM" id="SSF81301">
    <property type="entry name" value="Nucleotidyltransferase"/>
    <property type="match status" value="1"/>
</dbReference>
<dbReference type="PANTHER" id="PTHR45625">
    <property type="entry name" value="PEPTIDYL-PROLYL CIS-TRANS ISOMERASE-RELATED"/>
    <property type="match status" value="1"/>
</dbReference>
<evidence type="ECO:0000256" key="3">
    <source>
        <dbReference type="ARBA" id="ARBA00023110"/>
    </source>
</evidence>
<dbReference type="InterPro" id="IPR002130">
    <property type="entry name" value="Cyclophilin-type_PPIase_dom"/>
</dbReference>
<sequence>MSVTLQTTVGDIKIELYCDLCPKTCENFLALCASGYYDNCLFHRNIKDFMVQTGDPTGTGKGGESIWGRPIEDELNPDLKHDARGVVSMAGNGPNTSKSQFFITYAKHPSLDLKYTVFGRVIDGFDALDELEKIKVDAKYRPVVEQRILSCNWVAHLSTDEVSTSQLSPEDENEKLQEYFNQYIEEYYEEAAVDEEQVEQEDIDRKRNALPASIRALLREEQSVDGVLSVQELVEVLRAERAADIVCVRVPPSEGPYHNIIICSPYNRTHGQALVQTIRKCIKLKTSSQEVEAGRLVKSSGGWHCLELGNTILHVMSAKVRQKYDLETLWTVGDEEEADGMHDVFTICASDSINR</sequence>
<protein>
    <recommendedName>
        <fullName evidence="2">peptidylprolyl isomerase</fullName>
        <ecNumber evidence="2">5.2.1.8</ecNumber>
    </recommendedName>
</protein>
<comment type="catalytic activity">
    <reaction evidence="1">
        <text>[protein]-peptidylproline (omega=180) = [protein]-peptidylproline (omega=0)</text>
        <dbReference type="Rhea" id="RHEA:16237"/>
        <dbReference type="Rhea" id="RHEA-COMP:10747"/>
        <dbReference type="Rhea" id="RHEA-COMP:10748"/>
        <dbReference type="ChEBI" id="CHEBI:83833"/>
        <dbReference type="ChEBI" id="CHEBI:83834"/>
        <dbReference type="EC" id="5.2.1.8"/>
    </reaction>
</comment>
<reference evidence="9" key="1">
    <citation type="submission" date="2016-06" db="UniProtKB">
        <authorList>
            <consortium name="WormBaseParasite"/>
        </authorList>
    </citation>
    <scope>IDENTIFICATION</scope>
</reference>
<keyword evidence="8" id="KW-1185">Reference proteome</keyword>
<dbReference type="AlphaFoldDB" id="A0A183UTJ5"/>
<evidence type="ECO:0000256" key="1">
    <source>
        <dbReference type="ARBA" id="ARBA00000971"/>
    </source>
</evidence>
<dbReference type="CDD" id="cd01928">
    <property type="entry name" value="Cyclophilin_PPIL3_like"/>
    <property type="match status" value="1"/>
</dbReference>
<dbReference type="EMBL" id="UYWY01020998">
    <property type="protein sequence ID" value="VDM43136.1"/>
    <property type="molecule type" value="Genomic_DNA"/>
</dbReference>
<dbReference type="WBParaSite" id="TCNE_0001181501-mRNA-1">
    <property type="protein sequence ID" value="TCNE_0001181501-mRNA-1"/>
    <property type="gene ID" value="TCNE_0001181501"/>
</dbReference>
<comment type="similarity">
    <text evidence="5">Belongs to the cyclophilin-type PPIase family. PPIL3 subfamily.</text>
</comment>
<dbReference type="FunFam" id="2.40.100.10:FF:000012">
    <property type="entry name" value="Peptidyl-prolyl cis-trans isomerase"/>
    <property type="match status" value="1"/>
</dbReference>
<dbReference type="PROSITE" id="PS50072">
    <property type="entry name" value="CSA_PPIASE_2"/>
    <property type="match status" value="1"/>
</dbReference>
<gene>
    <name evidence="7" type="ORF">TCNE_LOCUS11815</name>
</gene>
<dbReference type="InterPro" id="IPR020892">
    <property type="entry name" value="Cyclophilin-type_PPIase_CS"/>
</dbReference>
<dbReference type="Pfam" id="PF02410">
    <property type="entry name" value="RsfS"/>
    <property type="match status" value="1"/>
</dbReference>
<feature type="domain" description="PPIase cyclophilin-type" evidence="6">
    <location>
        <begin position="6"/>
        <end position="153"/>
    </location>
</feature>
<reference evidence="7 8" key="2">
    <citation type="submission" date="2018-11" db="EMBL/GenBank/DDBJ databases">
        <authorList>
            <consortium name="Pathogen Informatics"/>
        </authorList>
    </citation>
    <scope>NUCLEOTIDE SEQUENCE [LARGE SCALE GENOMIC DNA]</scope>
</reference>
<dbReference type="Pfam" id="PF00160">
    <property type="entry name" value="Pro_isomerase"/>
    <property type="match status" value="1"/>
</dbReference>
<dbReference type="Gene3D" id="2.40.100.10">
    <property type="entry name" value="Cyclophilin-like"/>
    <property type="match status" value="1"/>
</dbReference>